<keyword evidence="3" id="KW-1185">Reference proteome</keyword>
<protein>
    <submittedName>
        <fullName evidence="2">Signal peptide, KxYKxGKxW domain-containing protein</fullName>
    </submittedName>
</protein>
<evidence type="ECO:0000256" key="1">
    <source>
        <dbReference type="SAM" id="MobiDB-lite"/>
    </source>
</evidence>
<feature type="region of interest" description="Disordered" evidence="1">
    <location>
        <begin position="1"/>
        <end position="102"/>
    </location>
</feature>
<dbReference type="Proteomes" id="UP000198374">
    <property type="component" value="Unassembled WGS sequence"/>
</dbReference>
<gene>
    <name evidence="2" type="ORF">IWT30_01165</name>
</gene>
<feature type="compositionally biased region" description="Low complexity" evidence="1">
    <location>
        <begin position="329"/>
        <end position="392"/>
    </location>
</feature>
<accession>A0A1Z5IBV7</accession>
<reference evidence="2 3" key="1">
    <citation type="submission" date="2015-11" db="EMBL/GenBank/DDBJ databases">
        <title>Draft genome sequences of new species of the genus Lactobacillus isolated from orchardgrass silage.</title>
        <authorList>
            <person name="Tohno M."/>
            <person name="Tanizawa Y."/>
            <person name="Arita M."/>
        </authorList>
    </citation>
    <scope>NUCLEOTIDE SEQUENCE [LARGE SCALE GENOMIC DNA]</scope>
    <source>
        <strain evidence="2 3">IWT30</strain>
    </source>
</reference>
<evidence type="ECO:0000313" key="2">
    <source>
        <dbReference type="EMBL" id="GAW99204.1"/>
    </source>
</evidence>
<feature type="region of interest" description="Disordered" evidence="1">
    <location>
        <begin position="329"/>
        <end position="431"/>
    </location>
</feature>
<comment type="caution">
    <text evidence="2">The sequence shown here is derived from an EMBL/GenBank/DDBJ whole genome shotgun (WGS) entry which is preliminary data.</text>
</comment>
<dbReference type="EMBL" id="BCMF01000005">
    <property type="protein sequence ID" value="GAW99204.1"/>
    <property type="molecule type" value="Genomic_DNA"/>
</dbReference>
<dbReference type="RefSeq" id="WP_089109007.1">
    <property type="nucleotide sequence ID" value="NZ_BCMF01000005.1"/>
</dbReference>
<feature type="compositionally biased region" description="Polar residues" evidence="1">
    <location>
        <begin position="15"/>
        <end position="92"/>
    </location>
</feature>
<dbReference type="PANTHER" id="PTHR10068:SF14">
    <property type="entry name" value="CELL WALL ADHESIN EAP1"/>
    <property type="match status" value="1"/>
</dbReference>
<name>A0A1Z5IBV7_9LACO</name>
<sequence>MMVVNVSAKADAADNSDTVKQANTQTPTNVQDNSVTLKEASQGTQQTAKEPSSNDDQTITKQAAETADNSGHPQGQQGATNDATSDQPATTPEKSDSAATTDVTASDTLIADSQTQVKSKWPNELAQATKIEQESSGFAPTADESLPMAQLDVFHSMDAQTGAKLVDDYIKTLLSSGQTEANYLKSLGKSTVLSDTYYDYIKAQFPDNPAVVATIDDLKALQKTEMTPIVDPTTQITWTPYLIPGETAEQWMYGATALGGPTAMQQLGPVFIGSTPASYMFLNNIVAAIGSGTNSASAGFPGHASVPPENSEIDAPLVLHELPMRVYIPTQPTQPTEPNKPNQPTQPTTPTTPRQPSQPTEPTQPSQPSQPTQPFQPSQPTQPTQPNQSSEPGKPVPPAEPSTPGVPSKTLVPGTPPYHQVVTKRTTTTSQKVVAQKLPQTSENERQNSGTVLAGLAGLMAMLGMAWKKRKS</sequence>
<evidence type="ECO:0000313" key="3">
    <source>
        <dbReference type="Proteomes" id="UP000198374"/>
    </source>
</evidence>
<proteinExistence type="predicted"/>
<organism evidence="2 3">
    <name type="scientific">Secundilactobacillus mixtipabuli</name>
    <dbReference type="NCBI Taxonomy" id="1435342"/>
    <lineage>
        <taxon>Bacteria</taxon>
        <taxon>Bacillati</taxon>
        <taxon>Bacillota</taxon>
        <taxon>Bacilli</taxon>
        <taxon>Lactobacillales</taxon>
        <taxon>Lactobacillaceae</taxon>
        <taxon>Secundilactobacillus</taxon>
    </lineage>
</organism>
<dbReference type="AlphaFoldDB" id="A0A1Z5IBV7"/>
<dbReference type="PANTHER" id="PTHR10068">
    <property type="entry name" value="BONE MARROW PROTEOGLYCAN"/>
    <property type="match status" value="1"/>
</dbReference>